<organism evidence="2 3">
    <name type="scientific">Neoarthrinium moseri</name>
    <dbReference type="NCBI Taxonomy" id="1658444"/>
    <lineage>
        <taxon>Eukaryota</taxon>
        <taxon>Fungi</taxon>
        <taxon>Dikarya</taxon>
        <taxon>Ascomycota</taxon>
        <taxon>Pezizomycotina</taxon>
        <taxon>Sordariomycetes</taxon>
        <taxon>Xylariomycetidae</taxon>
        <taxon>Amphisphaeriales</taxon>
        <taxon>Apiosporaceae</taxon>
        <taxon>Neoarthrinium</taxon>
    </lineage>
</organism>
<gene>
    <name evidence="2" type="ORF">JX265_002185</name>
</gene>
<dbReference type="Proteomes" id="UP000829685">
    <property type="component" value="Unassembled WGS sequence"/>
</dbReference>
<feature type="region of interest" description="Disordered" evidence="1">
    <location>
        <begin position="18"/>
        <end position="73"/>
    </location>
</feature>
<evidence type="ECO:0000256" key="1">
    <source>
        <dbReference type="SAM" id="MobiDB-lite"/>
    </source>
</evidence>
<feature type="compositionally biased region" description="Basic and acidic residues" evidence="1">
    <location>
        <begin position="394"/>
        <end position="411"/>
    </location>
</feature>
<sequence>MLNRRGPIAKLVGGAIGLTKEYQADRKERKTGESTEIGAGEPPHGSSASNDHRMPAQQHGGRQSYSVREEDYSDDEDWALNLDEVQQQLPGGNAQECEENTDIDALLRDFIRRHPVSYAQKPSQGRLPLPVILPQRRPESRHRGFVRAYAPVLEDCDIDQSAWLEFLDGFEKSINANPLFHVANGAVFVAGHVSMAVSGVSVLASFVTMAIHLSVEASRRTYVHYQQNKYLDTMNEQFFKPRGLYCLVIKYKPASDELMEEVDLEHNVAKTIEKRDGQSKWKHLVSASSATTKHDAEIPEAAPLIFPQLDNMDETQKQNSVKRFGNFMKDYHDRQAAAKFETQNPDSKIPNVPRKEFASKYSDPNHPASTGGLISIASGGKYNPVGPLGRIKQRRADQREEMGMDPPVDRKERKKNRPMHRLLKADALYLMVVNMPTQEEMDRVMAEVNKA</sequence>
<feature type="region of interest" description="Disordered" evidence="1">
    <location>
        <begin position="393"/>
        <end position="415"/>
    </location>
</feature>
<proteinExistence type="predicted"/>
<accession>A0A9P9WUL1</accession>
<dbReference type="AlphaFoldDB" id="A0A9P9WUL1"/>
<feature type="compositionally biased region" description="Basic and acidic residues" evidence="1">
    <location>
        <begin position="22"/>
        <end position="33"/>
    </location>
</feature>
<dbReference type="PANTHER" id="PTHR38887:SF1">
    <property type="entry name" value="RAS MODIFICATION PROTEIN ERF4"/>
    <property type="match status" value="1"/>
</dbReference>
<name>A0A9P9WUL1_9PEZI</name>
<protein>
    <submittedName>
        <fullName evidence="2">Uncharacterized protein</fullName>
    </submittedName>
</protein>
<dbReference type="PANTHER" id="PTHR38887">
    <property type="entry name" value="CHROMOSOME 21, WHOLE GENOME SHOTGUN SEQUENCE"/>
    <property type="match status" value="1"/>
</dbReference>
<keyword evidence="3" id="KW-1185">Reference proteome</keyword>
<comment type="caution">
    <text evidence="2">The sequence shown here is derived from an EMBL/GenBank/DDBJ whole genome shotgun (WGS) entry which is preliminary data.</text>
</comment>
<evidence type="ECO:0000313" key="2">
    <source>
        <dbReference type="EMBL" id="KAI1879231.1"/>
    </source>
</evidence>
<reference evidence="2" key="1">
    <citation type="submission" date="2021-03" db="EMBL/GenBank/DDBJ databases">
        <title>Revisited historic fungal species revealed as producer of novel bioactive compounds through whole genome sequencing and comparative genomics.</title>
        <authorList>
            <person name="Vignolle G.A."/>
            <person name="Hochenegger N."/>
            <person name="Mach R.L."/>
            <person name="Mach-Aigner A.R."/>
            <person name="Javad Rahimi M."/>
            <person name="Salim K.A."/>
            <person name="Chan C.M."/>
            <person name="Lim L.B.L."/>
            <person name="Cai F."/>
            <person name="Druzhinina I.S."/>
            <person name="U'Ren J.M."/>
            <person name="Derntl C."/>
        </authorList>
    </citation>
    <scope>NUCLEOTIDE SEQUENCE</scope>
    <source>
        <strain evidence="2">TUCIM 5799</strain>
    </source>
</reference>
<evidence type="ECO:0000313" key="3">
    <source>
        <dbReference type="Proteomes" id="UP000829685"/>
    </source>
</evidence>
<dbReference type="InterPro" id="IPR053221">
    <property type="entry name" value="Burnettramic_acid_biosynth"/>
</dbReference>
<dbReference type="EMBL" id="JAFIMR010000004">
    <property type="protein sequence ID" value="KAI1879231.1"/>
    <property type="molecule type" value="Genomic_DNA"/>
</dbReference>